<proteinExistence type="predicted"/>
<evidence type="ECO:0000313" key="2">
    <source>
        <dbReference type="Proteomes" id="UP001066276"/>
    </source>
</evidence>
<sequence length="310" mass="33938">MGESVAHASFSKRARVHRDLVHQAPLALESGGEPGNAPFDERQLGGAANMAASSELRAYLPGCVAPHVLSGHGVSVEHQRSGRPAGGPLSVGVRAPLGRRLEERAQSGAVRLTAREVAPLEARSLESNARVWEPRSDSRSAILGGDEEEELDYGDDGDQVVAVPQASTSGQEFQGEWLSWREVAANLSRVEGELCRRLLAGWAREGEARRDSRRPITSGLLQELLGVLGEEDYRTHRGLYSCMRMGSLLTAYQLLVVLRRALGWLGMDNHYYGTHSFRIGAATEARALKVNRGRGKCRELRKDISQENRK</sequence>
<dbReference type="EMBL" id="JANPWB010000015">
    <property type="protein sequence ID" value="KAJ1088586.1"/>
    <property type="molecule type" value="Genomic_DNA"/>
</dbReference>
<dbReference type="Proteomes" id="UP001066276">
    <property type="component" value="Chromosome 11"/>
</dbReference>
<comment type="caution">
    <text evidence="1">The sequence shown here is derived from an EMBL/GenBank/DDBJ whole genome shotgun (WGS) entry which is preliminary data.</text>
</comment>
<gene>
    <name evidence="1" type="ORF">NDU88_001743</name>
</gene>
<name>A0AAV7LAF3_PLEWA</name>
<keyword evidence="2" id="KW-1185">Reference proteome</keyword>
<accession>A0AAV7LAF3</accession>
<protein>
    <submittedName>
        <fullName evidence="1">Uncharacterized protein</fullName>
    </submittedName>
</protein>
<organism evidence="1 2">
    <name type="scientific">Pleurodeles waltl</name>
    <name type="common">Iberian ribbed newt</name>
    <dbReference type="NCBI Taxonomy" id="8319"/>
    <lineage>
        <taxon>Eukaryota</taxon>
        <taxon>Metazoa</taxon>
        <taxon>Chordata</taxon>
        <taxon>Craniata</taxon>
        <taxon>Vertebrata</taxon>
        <taxon>Euteleostomi</taxon>
        <taxon>Amphibia</taxon>
        <taxon>Batrachia</taxon>
        <taxon>Caudata</taxon>
        <taxon>Salamandroidea</taxon>
        <taxon>Salamandridae</taxon>
        <taxon>Pleurodelinae</taxon>
        <taxon>Pleurodeles</taxon>
    </lineage>
</organism>
<reference evidence="1" key="1">
    <citation type="journal article" date="2022" name="bioRxiv">
        <title>Sequencing and chromosome-scale assembly of the giantPleurodeles waltlgenome.</title>
        <authorList>
            <person name="Brown T."/>
            <person name="Elewa A."/>
            <person name="Iarovenko S."/>
            <person name="Subramanian E."/>
            <person name="Araus A.J."/>
            <person name="Petzold A."/>
            <person name="Susuki M."/>
            <person name="Suzuki K.-i.T."/>
            <person name="Hayashi T."/>
            <person name="Toyoda A."/>
            <person name="Oliveira C."/>
            <person name="Osipova E."/>
            <person name="Leigh N.D."/>
            <person name="Simon A."/>
            <person name="Yun M.H."/>
        </authorList>
    </citation>
    <scope>NUCLEOTIDE SEQUENCE</scope>
    <source>
        <strain evidence="1">20211129_DDA</strain>
        <tissue evidence="1">Liver</tissue>
    </source>
</reference>
<evidence type="ECO:0000313" key="1">
    <source>
        <dbReference type="EMBL" id="KAJ1088586.1"/>
    </source>
</evidence>
<dbReference type="AlphaFoldDB" id="A0AAV7LAF3"/>